<gene>
    <name evidence="4" type="ORF">PENFLA_c001G07947</name>
    <name evidence="3" type="ORF">PENFLA_c091G09469</name>
</gene>
<dbReference type="EMBL" id="MLQL01000091">
    <property type="protein sequence ID" value="OQE10120.1"/>
    <property type="molecule type" value="Genomic_DNA"/>
</dbReference>
<evidence type="ECO:0000313" key="3">
    <source>
        <dbReference type="EMBL" id="OQE10120.1"/>
    </source>
</evidence>
<evidence type="ECO:0000256" key="1">
    <source>
        <dbReference type="SAM" id="MobiDB-lite"/>
    </source>
</evidence>
<reference evidence="5" key="2">
    <citation type="journal article" date="2017" name="Nat. Microbiol.">
        <title>Global analysis of biosynthetic gene clusters reveals vast potential of secondary metabolite production in Penicillium species.</title>
        <authorList>
            <person name="Nielsen J.C."/>
            <person name="Grijseels S."/>
            <person name="Prigent S."/>
            <person name="Ji B."/>
            <person name="Dainat J."/>
            <person name="Nielsen K.F."/>
            <person name="Frisvad J.C."/>
            <person name="Workman M."/>
            <person name="Nielsen J."/>
        </authorList>
    </citation>
    <scope>NUCLEOTIDE SEQUENCE [LARGE SCALE GENOMIC DNA]</scope>
    <source>
        <strain evidence="5">IBT 14082</strain>
    </source>
</reference>
<reference evidence="4" key="1">
    <citation type="submission" date="2016-10" db="EMBL/GenBank/DDBJ databases">
        <title>Uncovering the secondary metabolism of Penicillium species provides insights into the evolution of 6-MSA pathways.</title>
        <authorList>
            <person name="Nielsen J.C."/>
            <person name="Nielsen J."/>
        </authorList>
    </citation>
    <scope>NUCLEOTIDE SEQUENCE [LARGE SCALE GENOMIC DNA]</scope>
    <source>
        <strain evidence="4">IBT 14082</strain>
    </source>
</reference>
<organism evidence="4 5">
    <name type="scientific">Penicillium flavigenum</name>
    <dbReference type="NCBI Taxonomy" id="254877"/>
    <lineage>
        <taxon>Eukaryota</taxon>
        <taxon>Fungi</taxon>
        <taxon>Dikarya</taxon>
        <taxon>Ascomycota</taxon>
        <taxon>Pezizomycotina</taxon>
        <taxon>Eurotiomycetes</taxon>
        <taxon>Eurotiomycetidae</taxon>
        <taxon>Eurotiales</taxon>
        <taxon>Aspergillaceae</taxon>
        <taxon>Penicillium</taxon>
    </lineage>
</organism>
<proteinExistence type="predicted"/>
<dbReference type="EMBL" id="MLQL01000001">
    <property type="protein sequence ID" value="OQE32898.1"/>
    <property type="molecule type" value="Genomic_DNA"/>
</dbReference>
<comment type="caution">
    <text evidence="4">The sequence shown here is derived from an EMBL/GenBank/DDBJ whole genome shotgun (WGS) entry which is preliminary data.</text>
</comment>
<evidence type="ECO:0000313" key="5">
    <source>
        <dbReference type="Proteomes" id="UP000191342"/>
    </source>
</evidence>
<feature type="domain" description="Subtelomeric hrmA-associated cluster protein AFUB-079030/YDR124W-like helical bundle" evidence="2">
    <location>
        <begin position="81"/>
        <end position="211"/>
    </location>
</feature>
<name>A0A1V6U2V7_9EURO</name>
<evidence type="ECO:0000313" key="4">
    <source>
        <dbReference type="EMBL" id="OQE32898.1"/>
    </source>
</evidence>
<evidence type="ECO:0000259" key="2">
    <source>
        <dbReference type="Pfam" id="PF11001"/>
    </source>
</evidence>
<dbReference type="PANTHER" id="PTHR36102">
    <property type="entry name" value="CHROMOSOME 10, WHOLE GENOME SHOTGUN SEQUENCE"/>
    <property type="match status" value="1"/>
</dbReference>
<dbReference type="Pfam" id="PF11001">
    <property type="entry name" value="AFUB_07903_YDR124W_hel"/>
    <property type="match status" value="1"/>
</dbReference>
<dbReference type="InterPro" id="IPR021264">
    <property type="entry name" value="AFUB_079030/YDR124W-like"/>
</dbReference>
<dbReference type="InterPro" id="IPR047092">
    <property type="entry name" value="AFUB_07903/YDR124W-like_hel"/>
</dbReference>
<accession>A0A1V6U2V7</accession>
<dbReference type="Proteomes" id="UP000191342">
    <property type="component" value="Unassembled WGS sequence"/>
</dbReference>
<sequence length="381" mass="42607">MANTTTRAMKRAASTLQDAPGLDFTISDPPIHYAMMYIDRDGNLRTSVSQSIQEQDTIVFNREARQNFLSASGEERVILKVGDTKSVMIYYRSTLDYFPQQNCSSIIKAVIKFIEPQKQAKHPYNGGKPLLGSATSDPEKTKPTWWPPGITHKHPEHMRKENRIELFLHILRELSDYGVTADKFEEIVTNTKLKDPKNVQIIYELLRVRKMEQRFERGEVDASTVIYVKKASSSAKGNKEDGSAKAVSAAIGAPKYKKQRSALARTTKDLASVSVDALPEISSIPLKFEDIDDPNYELPPEYANSFLEPMITDTPVSIENTFAGFPTDNGQTEALGYYGVRIDANSYQNIASPEDYGSRATSQSQPYHLGLIGYPNGLPRI</sequence>
<dbReference type="PANTHER" id="PTHR36102:SF5">
    <property type="entry name" value="YDR124W-LIKE HELICAL BUNDLE DOMAIN-CONTAINING PROTEIN"/>
    <property type="match status" value="1"/>
</dbReference>
<protein>
    <recommendedName>
        <fullName evidence="2">Subtelomeric hrmA-associated cluster protein AFUB-079030/YDR124W-like helical bundle domain-containing protein</fullName>
    </recommendedName>
</protein>
<feature type="region of interest" description="Disordered" evidence="1">
    <location>
        <begin position="124"/>
        <end position="153"/>
    </location>
</feature>
<dbReference type="OrthoDB" id="5338458at2759"/>
<keyword evidence="5" id="KW-1185">Reference proteome</keyword>
<dbReference type="STRING" id="254877.A0A1V6U2V7"/>
<dbReference type="AlphaFoldDB" id="A0A1V6U2V7"/>